<evidence type="ECO:0000313" key="2">
    <source>
        <dbReference type="EMBL" id="MSS84275.1"/>
    </source>
</evidence>
<dbReference type="PRINTS" id="PR00469">
    <property type="entry name" value="PNDRDTASEII"/>
</dbReference>
<dbReference type="PANTHER" id="PTHR43539">
    <property type="entry name" value="FLAVIN-BINDING MONOOXYGENASE-LIKE PROTEIN (AFU_ORTHOLOGUE AFUA_4G09220)"/>
    <property type="match status" value="1"/>
</dbReference>
<dbReference type="Gene3D" id="3.50.50.60">
    <property type="entry name" value="FAD/NAD(P)-binding domain"/>
    <property type="match status" value="1"/>
</dbReference>
<dbReference type="Proteomes" id="UP000470875">
    <property type="component" value="Unassembled WGS sequence"/>
</dbReference>
<dbReference type="RefSeq" id="WP_154544473.1">
    <property type="nucleotide sequence ID" value="NZ_VULO01000006.1"/>
</dbReference>
<dbReference type="GO" id="GO:0050660">
    <property type="term" value="F:flavin adenine dinucleotide binding"/>
    <property type="evidence" value="ECO:0007669"/>
    <property type="project" value="TreeGrafter"/>
</dbReference>
<dbReference type="AlphaFoldDB" id="A0A6N7W4N6"/>
<keyword evidence="3" id="KW-1185">Reference proteome</keyword>
<proteinExistence type="predicted"/>
<dbReference type="Pfam" id="PF13738">
    <property type="entry name" value="Pyr_redox_3"/>
    <property type="match status" value="1"/>
</dbReference>
<sequence>MVTPVAPWEVIVIGAGQAGLATARELVRRGLTPGSEMLVLDADEEPGGAWRHRWDSLTFGRAHGVANLPGMKLEDADNDLPASQVVSDYFRQYEENFSLGVVRPVRVKHVSDDNGLLRVETDNGVVLHSRMIVSATGTWQAPFIPWTPGIDTFQGRQMHTVDFRSASDFEGARTLVVGGGLSAVQLLLDIAPVTKTIWSTRRPPQFRTRPFDDNWGRDVEFKVRERTLAGLPPRSVVSNTGIPPLPEYLNGIEKGILVSRGPIARFRENGVVFAGAPEDPSLAQPRSWKPAAPQTFEQVDIVFWNTGFRYAISHLAPLRLRASGGGLAMVDEVRTVDPRVLVVGYGAGASTTGASREGRMAARAVVEYLAGK</sequence>
<evidence type="ECO:0000313" key="3">
    <source>
        <dbReference type="Proteomes" id="UP000470875"/>
    </source>
</evidence>
<dbReference type="EMBL" id="VULO01000006">
    <property type="protein sequence ID" value="MSS84275.1"/>
    <property type="molecule type" value="Genomic_DNA"/>
</dbReference>
<evidence type="ECO:0000256" key="1">
    <source>
        <dbReference type="ARBA" id="ARBA00023002"/>
    </source>
</evidence>
<dbReference type="SUPFAM" id="SSF51905">
    <property type="entry name" value="FAD/NAD(P)-binding domain"/>
    <property type="match status" value="1"/>
</dbReference>
<dbReference type="InterPro" id="IPR036188">
    <property type="entry name" value="FAD/NAD-bd_sf"/>
</dbReference>
<dbReference type="PANTHER" id="PTHR43539:SF78">
    <property type="entry name" value="FLAVIN-CONTAINING MONOOXYGENASE"/>
    <property type="match status" value="1"/>
</dbReference>
<dbReference type="PRINTS" id="PR00368">
    <property type="entry name" value="FADPNR"/>
</dbReference>
<dbReference type="InterPro" id="IPR050982">
    <property type="entry name" value="Auxin_biosynth/cation_transpt"/>
</dbReference>
<name>A0A6N7W4N6_9ACTO</name>
<gene>
    <name evidence="2" type="ORF">FYJ24_05735</name>
</gene>
<organism evidence="2 3">
    <name type="scientific">Scrofimicrobium canadense</name>
    <dbReference type="NCBI Taxonomy" id="2652290"/>
    <lineage>
        <taxon>Bacteria</taxon>
        <taxon>Bacillati</taxon>
        <taxon>Actinomycetota</taxon>
        <taxon>Actinomycetes</taxon>
        <taxon>Actinomycetales</taxon>
        <taxon>Actinomycetaceae</taxon>
        <taxon>Scrofimicrobium</taxon>
    </lineage>
</organism>
<reference evidence="2 3" key="1">
    <citation type="submission" date="2019-08" db="EMBL/GenBank/DDBJ databases">
        <title>In-depth cultivation of the pig gut microbiome towards novel bacterial diversity and tailored functional studies.</title>
        <authorList>
            <person name="Wylensek D."/>
            <person name="Hitch T.C.A."/>
            <person name="Clavel T."/>
        </authorList>
    </citation>
    <scope>NUCLEOTIDE SEQUENCE [LARGE SCALE GENOMIC DNA]</scope>
    <source>
        <strain evidence="2 3">WB03_NA08</strain>
    </source>
</reference>
<accession>A0A6N7W4N6</accession>
<protein>
    <submittedName>
        <fullName evidence="2">NAD(P)/FAD-dependent oxidoreductase</fullName>
    </submittedName>
</protein>
<comment type="caution">
    <text evidence="2">The sequence shown here is derived from an EMBL/GenBank/DDBJ whole genome shotgun (WGS) entry which is preliminary data.</text>
</comment>
<keyword evidence="1" id="KW-0560">Oxidoreductase</keyword>
<dbReference type="GO" id="GO:0004497">
    <property type="term" value="F:monooxygenase activity"/>
    <property type="evidence" value="ECO:0007669"/>
    <property type="project" value="TreeGrafter"/>
</dbReference>